<evidence type="ECO:0000256" key="2">
    <source>
        <dbReference type="PROSITE-ProRule" id="PRU00708"/>
    </source>
</evidence>
<evidence type="ECO:0000313" key="4">
    <source>
        <dbReference type="Proteomes" id="UP000593562"/>
    </source>
</evidence>
<evidence type="ECO:0000313" key="3">
    <source>
        <dbReference type="EMBL" id="KAF5736696.1"/>
    </source>
</evidence>
<dbReference type="InterPro" id="IPR011990">
    <property type="entry name" value="TPR-like_helical_dom_sf"/>
</dbReference>
<feature type="repeat" description="PPR" evidence="2">
    <location>
        <begin position="433"/>
        <end position="468"/>
    </location>
</feature>
<sequence>MFFISAGYTIRLVTFRSYSSATLFNSFQLALDRCSLTLTQQSHARLLSLGLAQNPFLCTKLISAYAVYGTPNESQLVFNAIQNKNVYLWNSLINGYVKNNAYVEAFDLFAKMGKDNILPDDYTLATLSKVAGELRNASAGKIIHGKSIRIGFVLDCVLANSIMSMYGKCEEFGDVRKLFDEMSQRNVGSWNVLISEWAKSGNHNFGEELRGLVKYMQIEGLKPDAFTVSSLLPLCIENFGKRNHGKELHGFVVRNGLDMGSGSDVHLCCSLIDMYSRSGKVHVAMRVFERMKCINVHAWTAMVNGHVLSGDFDKALDLFREMLVKGGVEPNKVSLVSILPACSTLAGLMTGKQIHGFAIRKQLNHDTAFFNALIDMYAKCGGLKCATQVFEDGSFLRDAISWSSMICGYGFHGKGEEAVFLYDQMLHLGNQPDMITVVGVLSACVRSGLIDEGLRIYHAAINEHGINPTLEICSCVVDMLGRSGKLDQALNFIKTMPIQHGPSVWGALVCAAAMHGNLEMQDLAYRFLIQLEPENPSNYVSLSNLHALSRKWDGVAQVRTMMKEKGLRKAPVRPMVSMSMARCSGSFSFNYGDEDKTFKIRRDELVGDYWCIRPPNGWPVLCDRNGIDVGLGSDVHKGGCV</sequence>
<name>A0A7J7CS43_TRIWF</name>
<evidence type="ECO:0008006" key="5">
    <source>
        <dbReference type="Google" id="ProtNLM"/>
    </source>
</evidence>
<dbReference type="Pfam" id="PF13041">
    <property type="entry name" value="PPR_2"/>
    <property type="match status" value="3"/>
</dbReference>
<dbReference type="Gene3D" id="1.25.40.10">
    <property type="entry name" value="Tetratricopeptide repeat domain"/>
    <property type="match status" value="5"/>
</dbReference>
<dbReference type="InParanoid" id="A0A7J7CS43"/>
<dbReference type="AlphaFoldDB" id="A0A7J7CS43"/>
<proteinExistence type="predicted"/>
<comment type="caution">
    <text evidence="3">The sequence shown here is derived from an EMBL/GenBank/DDBJ whole genome shotgun (WGS) entry which is preliminary data.</text>
</comment>
<keyword evidence="4" id="KW-1185">Reference proteome</keyword>
<dbReference type="PROSITE" id="PS51375">
    <property type="entry name" value="PPR"/>
    <property type="match status" value="6"/>
</dbReference>
<dbReference type="NCBIfam" id="TIGR00756">
    <property type="entry name" value="PPR"/>
    <property type="match status" value="5"/>
</dbReference>
<keyword evidence="1" id="KW-0677">Repeat</keyword>
<dbReference type="EMBL" id="JAAARO010000014">
    <property type="protein sequence ID" value="KAF5736696.1"/>
    <property type="molecule type" value="Genomic_DNA"/>
</dbReference>
<accession>A0A7J7CS43</accession>
<dbReference type="GO" id="GO:0003723">
    <property type="term" value="F:RNA binding"/>
    <property type="evidence" value="ECO:0007669"/>
    <property type="project" value="InterPro"/>
</dbReference>
<dbReference type="Pfam" id="PF01535">
    <property type="entry name" value="PPR"/>
    <property type="match status" value="3"/>
</dbReference>
<evidence type="ECO:0000256" key="1">
    <source>
        <dbReference type="ARBA" id="ARBA00022737"/>
    </source>
</evidence>
<dbReference type="PANTHER" id="PTHR47926:SF540">
    <property type="entry name" value="PENTATRICOPEPTIDE REPEAT-CONTAINING PROTEIN"/>
    <property type="match status" value="1"/>
</dbReference>
<gene>
    <name evidence="3" type="ORF">HS088_TW14G00846</name>
</gene>
<feature type="repeat" description="PPR" evidence="2">
    <location>
        <begin position="155"/>
        <end position="189"/>
    </location>
</feature>
<organism evidence="3 4">
    <name type="scientific">Tripterygium wilfordii</name>
    <name type="common">Thunder God vine</name>
    <dbReference type="NCBI Taxonomy" id="458696"/>
    <lineage>
        <taxon>Eukaryota</taxon>
        <taxon>Viridiplantae</taxon>
        <taxon>Streptophyta</taxon>
        <taxon>Embryophyta</taxon>
        <taxon>Tracheophyta</taxon>
        <taxon>Spermatophyta</taxon>
        <taxon>Magnoliopsida</taxon>
        <taxon>eudicotyledons</taxon>
        <taxon>Gunneridae</taxon>
        <taxon>Pentapetalae</taxon>
        <taxon>rosids</taxon>
        <taxon>fabids</taxon>
        <taxon>Celastrales</taxon>
        <taxon>Celastraceae</taxon>
        <taxon>Tripterygium</taxon>
    </lineage>
</organism>
<dbReference type="PANTHER" id="PTHR47926">
    <property type="entry name" value="PENTATRICOPEPTIDE REPEAT-CONTAINING PROTEIN"/>
    <property type="match status" value="1"/>
</dbReference>
<reference evidence="3 4" key="1">
    <citation type="journal article" date="2020" name="Nat. Commun.">
        <title>Genome of Tripterygium wilfordii and identification of cytochrome P450 involved in triptolide biosynthesis.</title>
        <authorList>
            <person name="Tu L."/>
            <person name="Su P."/>
            <person name="Zhang Z."/>
            <person name="Gao L."/>
            <person name="Wang J."/>
            <person name="Hu T."/>
            <person name="Zhou J."/>
            <person name="Zhang Y."/>
            <person name="Zhao Y."/>
            <person name="Liu Y."/>
            <person name="Song Y."/>
            <person name="Tong Y."/>
            <person name="Lu Y."/>
            <person name="Yang J."/>
            <person name="Xu C."/>
            <person name="Jia M."/>
            <person name="Peters R.J."/>
            <person name="Huang L."/>
            <person name="Gao W."/>
        </authorList>
    </citation>
    <scope>NUCLEOTIDE SEQUENCE [LARGE SCALE GENOMIC DNA]</scope>
    <source>
        <strain evidence="4">cv. XIE 37</strain>
        <tissue evidence="3">Leaf</tissue>
    </source>
</reference>
<dbReference type="InterPro" id="IPR002885">
    <property type="entry name" value="PPR_rpt"/>
</dbReference>
<dbReference type="FunFam" id="1.25.40.10:FF:000343">
    <property type="entry name" value="Pentatricopeptide repeat-containing protein At3g58590"/>
    <property type="match status" value="1"/>
</dbReference>
<feature type="repeat" description="PPR" evidence="2">
    <location>
        <begin position="264"/>
        <end position="294"/>
    </location>
</feature>
<feature type="repeat" description="PPR" evidence="2">
    <location>
        <begin position="295"/>
        <end position="330"/>
    </location>
</feature>
<feature type="repeat" description="PPR" evidence="2">
    <location>
        <begin position="398"/>
        <end position="432"/>
    </location>
</feature>
<dbReference type="Pfam" id="PF20431">
    <property type="entry name" value="E_motif"/>
    <property type="match status" value="1"/>
</dbReference>
<dbReference type="Proteomes" id="UP000593562">
    <property type="component" value="Unassembled WGS sequence"/>
</dbReference>
<protein>
    <recommendedName>
        <fullName evidence="5">Pentatricopeptide repeat-containing protein</fullName>
    </recommendedName>
</protein>
<dbReference type="InterPro" id="IPR046848">
    <property type="entry name" value="E_motif"/>
</dbReference>
<feature type="repeat" description="PPR" evidence="2">
    <location>
        <begin position="85"/>
        <end position="119"/>
    </location>
</feature>
<dbReference type="FunFam" id="1.25.40.10:FF:000996">
    <property type="entry name" value="Small kernel1"/>
    <property type="match status" value="1"/>
</dbReference>
<dbReference type="InterPro" id="IPR046960">
    <property type="entry name" value="PPR_At4g14850-like_plant"/>
</dbReference>
<dbReference type="GO" id="GO:0009451">
    <property type="term" value="P:RNA modification"/>
    <property type="evidence" value="ECO:0007669"/>
    <property type="project" value="InterPro"/>
</dbReference>